<name>A0A1G9Q2L1_9FLAO</name>
<evidence type="ECO:0000256" key="4">
    <source>
        <dbReference type="ARBA" id="ARBA00022827"/>
    </source>
</evidence>
<proteinExistence type="inferred from homology"/>
<evidence type="ECO:0000256" key="3">
    <source>
        <dbReference type="ARBA" id="ARBA00022630"/>
    </source>
</evidence>
<keyword evidence="5 8" id="KW-0560">Oxidoreductase</keyword>
<protein>
    <recommendedName>
        <fullName evidence="7">Cyclohex-1-ene-1-carbonyl-CoA dehydrogenase</fullName>
        <ecNumber evidence="6">1.3.8.10</ecNumber>
    </recommendedName>
</protein>
<dbReference type="OrthoDB" id="9802867at2"/>
<evidence type="ECO:0000259" key="11">
    <source>
        <dbReference type="Pfam" id="PF02771"/>
    </source>
</evidence>
<dbReference type="EC" id="1.3.8.10" evidence="6"/>
<dbReference type="InterPro" id="IPR009075">
    <property type="entry name" value="AcylCo_DH/oxidase_C"/>
</dbReference>
<dbReference type="FunFam" id="1.20.140.10:FF:000004">
    <property type="entry name" value="Acyl-CoA dehydrogenase FadE25"/>
    <property type="match status" value="1"/>
</dbReference>
<keyword evidence="13" id="KW-1185">Reference proteome</keyword>
<accession>A0A1G9Q2L1</accession>
<keyword evidence="4 8" id="KW-0274">FAD</keyword>
<gene>
    <name evidence="12" type="ORF">SAMN04488514_104276</name>
</gene>
<dbReference type="STRING" id="192904.SAMN04488514_104276"/>
<dbReference type="InterPro" id="IPR006089">
    <property type="entry name" value="Acyl-CoA_DH_CS"/>
</dbReference>
<dbReference type="RefSeq" id="WP_089888776.1">
    <property type="nucleotide sequence ID" value="NZ_FNGV01000004.1"/>
</dbReference>
<evidence type="ECO:0000256" key="1">
    <source>
        <dbReference type="ARBA" id="ARBA00001974"/>
    </source>
</evidence>
<evidence type="ECO:0000259" key="9">
    <source>
        <dbReference type="Pfam" id="PF00441"/>
    </source>
</evidence>
<dbReference type="Gene3D" id="2.40.110.10">
    <property type="entry name" value="Butyryl-CoA Dehydrogenase, subunit A, domain 2"/>
    <property type="match status" value="1"/>
</dbReference>
<dbReference type="Gene3D" id="1.10.540.10">
    <property type="entry name" value="Acyl-CoA dehydrogenase/oxidase, N-terminal domain"/>
    <property type="match status" value="1"/>
</dbReference>
<dbReference type="AlphaFoldDB" id="A0A1G9Q2L1"/>
<dbReference type="Pfam" id="PF02771">
    <property type="entry name" value="Acyl-CoA_dh_N"/>
    <property type="match status" value="1"/>
</dbReference>
<dbReference type="SUPFAM" id="SSF47203">
    <property type="entry name" value="Acyl-CoA dehydrogenase C-terminal domain-like"/>
    <property type="match status" value="1"/>
</dbReference>
<reference evidence="12 13" key="1">
    <citation type="submission" date="2016-10" db="EMBL/GenBank/DDBJ databases">
        <authorList>
            <person name="de Groot N.N."/>
        </authorList>
    </citation>
    <scope>NUCLEOTIDE SEQUENCE [LARGE SCALE GENOMIC DNA]</scope>
    <source>
        <strain evidence="12 13">DSM 19886</strain>
    </source>
</reference>
<evidence type="ECO:0000313" key="12">
    <source>
        <dbReference type="EMBL" id="SDM05229.1"/>
    </source>
</evidence>
<dbReference type="InterPro" id="IPR013786">
    <property type="entry name" value="AcylCoA_DH/ox_N"/>
</dbReference>
<evidence type="ECO:0000256" key="6">
    <source>
        <dbReference type="ARBA" id="ARBA00066362"/>
    </source>
</evidence>
<dbReference type="FunFam" id="2.40.110.10:FF:000001">
    <property type="entry name" value="Acyl-CoA dehydrogenase, mitochondrial"/>
    <property type="match status" value="1"/>
</dbReference>
<dbReference type="FunFam" id="1.10.540.10:FF:000002">
    <property type="entry name" value="Acyl-CoA dehydrogenase FadE19"/>
    <property type="match status" value="1"/>
</dbReference>
<dbReference type="Pfam" id="PF00441">
    <property type="entry name" value="Acyl-CoA_dh_1"/>
    <property type="match status" value="1"/>
</dbReference>
<dbReference type="InterPro" id="IPR036250">
    <property type="entry name" value="AcylCo_DH-like_C"/>
</dbReference>
<dbReference type="EMBL" id="FNGV01000004">
    <property type="protein sequence ID" value="SDM05229.1"/>
    <property type="molecule type" value="Genomic_DNA"/>
</dbReference>
<evidence type="ECO:0000256" key="2">
    <source>
        <dbReference type="ARBA" id="ARBA00009347"/>
    </source>
</evidence>
<evidence type="ECO:0000256" key="7">
    <source>
        <dbReference type="ARBA" id="ARBA00072305"/>
    </source>
</evidence>
<organism evidence="12 13">
    <name type="scientific">Kriegella aquimaris</name>
    <dbReference type="NCBI Taxonomy" id="192904"/>
    <lineage>
        <taxon>Bacteria</taxon>
        <taxon>Pseudomonadati</taxon>
        <taxon>Bacteroidota</taxon>
        <taxon>Flavobacteriia</taxon>
        <taxon>Flavobacteriales</taxon>
        <taxon>Flavobacteriaceae</taxon>
        <taxon>Kriegella</taxon>
    </lineage>
</organism>
<dbReference type="PROSITE" id="PS00072">
    <property type="entry name" value="ACYL_COA_DH_1"/>
    <property type="match status" value="1"/>
</dbReference>
<feature type="domain" description="Acyl-CoA dehydrogenase/oxidase C-terminal" evidence="9">
    <location>
        <begin position="231"/>
        <end position="378"/>
    </location>
</feature>
<dbReference type="PIRSF" id="PIRSF016578">
    <property type="entry name" value="HsaA"/>
    <property type="match status" value="1"/>
</dbReference>
<comment type="similarity">
    <text evidence="2 8">Belongs to the acyl-CoA dehydrogenase family.</text>
</comment>
<dbReference type="InterPro" id="IPR009100">
    <property type="entry name" value="AcylCoA_DH/oxidase_NM_dom_sf"/>
</dbReference>
<comment type="cofactor">
    <cofactor evidence="1 8">
        <name>FAD</name>
        <dbReference type="ChEBI" id="CHEBI:57692"/>
    </cofactor>
</comment>
<keyword evidence="3 8" id="KW-0285">Flavoprotein</keyword>
<dbReference type="SUPFAM" id="SSF56645">
    <property type="entry name" value="Acyl-CoA dehydrogenase NM domain-like"/>
    <property type="match status" value="1"/>
</dbReference>
<dbReference type="Gene3D" id="1.20.140.10">
    <property type="entry name" value="Butyryl-CoA Dehydrogenase, subunit A, domain 3"/>
    <property type="match status" value="1"/>
</dbReference>
<dbReference type="PANTHER" id="PTHR43884">
    <property type="entry name" value="ACYL-COA DEHYDROGENASE"/>
    <property type="match status" value="1"/>
</dbReference>
<evidence type="ECO:0000313" key="13">
    <source>
        <dbReference type="Proteomes" id="UP000199440"/>
    </source>
</evidence>
<evidence type="ECO:0000256" key="5">
    <source>
        <dbReference type="ARBA" id="ARBA00023002"/>
    </source>
</evidence>
<dbReference type="CDD" id="cd01158">
    <property type="entry name" value="SCAD_SBCAD"/>
    <property type="match status" value="1"/>
</dbReference>
<dbReference type="Proteomes" id="UP000199440">
    <property type="component" value="Unassembled WGS sequence"/>
</dbReference>
<dbReference type="Pfam" id="PF02770">
    <property type="entry name" value="Acyl-CoA_dh_M"/>
    <property type="match status" value="1"/>
</dbReference>
<dbReference type="GO" id="GO:0050660">
    <property type="term" value="F:flavin adenine dinucleotide binding"/>
    <property type="evidence" value="ECO:0007669"/>
    <property type="project" value="InterPro"/>
</dbReference>
<dbReference type="InterPro" id="IPR006091">
    <property type="entry name" value="Acyl-CoA_Oxase/DH_mid-dom"/>
</dbReference>
<dbReference type="PROSITE" id="PS00073">
    <property type="entry name" value="ACYL_COA_DH_2"/>
    <property type="match status" value="1"/>
</dbReference>
<evidence type="ECO:0000256" key="8">
    <source>
        <dbReference type="RuleBase" id="RU362125"/>
    </source>
</evidence>
<feature type="domain" description="Acyl-CoA oxidase/dehydrogenase middle" evidence="10">
    <location>
        <begin position="122"/>
        <end position="217"/>
    </location>
</feature>
<sequence length="380" mass="41619">MDFTLSEEQLMIQQAARDFAQNELLPGVIERDDAQKFPTEQVKKMGELGFLGMMVDPDYGGSGLDTLSYVLTMEELSKIDASASVIVSVNNSLVCWGLETYGNEEQKKKYLTRLATGEIIGAFCLSEPEAGSDATSQKTTAIDMGDHYVLNGTKNWITNGGTASVYLVIAQTDREKGHKGINVLIVEKGMEGFEIGPKENKLGIRGSDTHSLNFNDVKVPKENRIGDDGFGFKFAMKTLAGGRIGIAAQALGIAAGAYELAKNYAKQRKAFGTEIANHQAIAFKLADMHTQIEAARLMVYKAAWDKDNDINYDLSGAMAKLYASQVAMDTTIEAVQVHGGNGFVKDYHVERLMRDAKITQIYEGTSEIQKIVISRSILRD</sequence>
<evidence type="ECO:0000259" key="10">
    <source>
        <dbReference type="Pfam" id="PF02770"/>
    </source>
</evidence>
<dbReference type="GO" id="GO:0003995">
    <property type="term" value="F:acyl-CoA dehydrogenase activity"/>
    <property type="evidence" value="ECO:0007669"/>
    <property type="project" value="InterPro"/>
</dbReference>
<feature type="domain" description="Acyl-CoA dehydrogenase/oxidase N-terminal" evidence="11">
    <location>
        <begin position="6"/>
        <end position="118"/>
    </location>
</feature>
<dbReference type="InterPro" id="IPR037069">
    <property type="entry name" value="AcylCoA_DH/ox_N_sf"/>
</dbReference>
<dbReference type="PANTHER" id="PTHR43884:SF12">
    <property type="entry name" value="ISOVALERYL-COA DEHYDROGENASE, MITOCHONDRIAL-RELATED"/>
    <property type="match status" value="1"/>
</dbReference>
<dbReference type="InterPro" id="IPR046373">
    <property type="entry name" value="Acyl-CoA_Oxase/DH_mid-dom_sf"/>
</dbReference>